<gene>
    <name evidence="2" type="ORF">ACFQ21_25190</name>
</gene>
<dbReference type="Pfam" id="PF13568">
    <property type="entry name" value="OMP_b-brl_2"/>
    <property type="match status" value="1"/>
</dbReference>
<feature type="domain" description="Outer membrane protein beta-barrel" evidence="1">
    <location>
        <begin position="38"/>
        <end position="225"/>
    </location>
</feature>
<reference evidence="3" key="1">
    <citation type="journal article" date="2019" name="Int. J. Syst. Evol. Microbiol.">
        <title>The Global Catalogue of Microorganisms (GCM) 10K type strain sequencing project: providing services to taxonomists for standard genome sequencing and annotation.</title>
        <authorList>
            <consortium name="The Broad Institute Genomics Platform"/>
            <consortium name="The Broad Institute Genome Sequencing Center for Infectious Disease"/>
            <person name="Wu L."/>
            <person name="Ma J."/>
        </authorList>
    </citation>
    <scope>NUCLEOTIDE SEQUENCE [LARGE SCALE GENOMIC DNA]</scope>
    <source>
        <strain evidence="3">CCUG 58938</strain>
    </source>
</reference>
<dbReference type="EMBL" id="JBHTKA010000013">
    <property type="protein sequence ID" value="MFD1002645.1"/>
    <property type="molecule type" value="Genomic_DNA"/>
</dbReference>
<evidence type="ECO:0000313" key="2">
    <source>
        <dbReference type="EMBL" id="MFD1002645.1"/>
    </source>
</evidence>
<name>A0ABW3KB50_9BACT</name>
<proteinExistence type="predicted"/>
<comment type="caution">
    <text evidence="2">The sequence shown here is derived from an EMBL/GenBank/DDBJ whole genome shotgun (WGS) entry which is preliminary data.</text>
</comment>
<sequence>MLANGTTISRLNHTTKKNITLFVLFLVTIASIENTTAQVIRFGAKIGGQYDFIKMDRKSVTDTLKLSPGIGFNAGLVLSFKVRNRYFLHTEYLYSTKSKTVKGKIDPYLKDKVTYHYFEVPILFTMHFKGQLGKNKNFKWYAGVGPNIAYLLGGRGTVISSELLENNISELSYKIKFEPRKDYAHTDEVYYTNINRIQFGINLGTGLLLEPATKHKVMLDLRYTFDQTLFGKQKADYLIPHDYDDELRFRNRGVRFSMMYLFEYNISKKERNKGKSTIKKR</sequence>
<organism evidence="2 3">
    <name type="scientific">Ohtaekwangia kribbensis</name>
    <dbReference type="NCBI Taxonomy" id="688913"/>
    <lineage>
        <taxon>Bacteria</taxon>
        <taxon>Pseudomonadati</taxon>
        <taxon>Bacteroidota</taxon>
        <taxon>Cytophagia</taxon>
        <taxon>Cytophagales</taxon>
        <taxon>Fulvivirgaceae</taxon>
        <taxon>Ohtaekwangia</taxon>
    </lineage>
</organism>
<accession>A0ABW3KB50</accession>
<evidence type="ECO:0000313" key="3">
    <source>
        <dbReference type="Proteomes" id="UP001597112"/>
    </source>
</evidence>
<dbReference type="InterPro" id="IPR025665">
    <property type="entry name" value="Beta-barrel_OMP_2"/>
</dbReference>
<keyword evidence="3" id="KW-1185">Reference proteome</keyword>
<protein>
    <submittedName>
        <fullName evidence="2">Outer membrane beta-barrel protein</fullName>
    </submittedName>
</protein>
<dbReference type="Proteomes" id="UP001597112">
    <property type="component" value="Unassembled WGS sequence"/>
</dbReference>
<evidence type="ECO:0000259" key="1">
    <source>
        <dbReference type="Pfam" id="PF13568"/>
    </source>
</evidence>
<dbReference type="RefSeq" id="WP_377584095.1">
    <property type="nucleotide sequence ID" value="NZ_JBHTKA010000013.1"/>
</dbReference>